<dbReference type="Proteomes" id="UP000528608">
    <property type="component" value="Unassembled WGS sequence"/>
</dbReference>
<proteinExistence type="predicted"/>
<protein>
    <submittedName>
        <fullName evidence="1">Uncharacterized protein</fullName>
    </submittedName>
</protein>
<sequence>MPQNVPDFPTLLKSAQRTAVHLEMRDNYGVVGEPDEFEQ</sequence>
<dbReference type="EMBL" id="JACHJF010000010">
    <property type="protein sequence ID" value="MBB5120059.1"/>
    <property type="molecule type" value="Genomic_DNA"/>
</dbReference>
<name>A0A7W8BEN9_STREU</name>
<evidence type="ECO:0000313" key="2">
    <source>
        <dbReference type="Proteomes" id="UP000528608"/>
    </source>
</evidence>
<evidence type="ECO:0000313" key="1">
    <source>
        <dbReference type="EMBL" id="MBB5120059.1"/>
    </source>
</evidence>
<reference evidence="1 2" key="1">
    <citation type="submission" date="2020-08" db="EMBL/GenBank/DDBJ databases">
        <title>Genomic Encyclopedia of Type Strains, Phase III (KMG-III): the genomes of soil and plant-associated and newly described type strains.</title>
        <authorList>
            <person name="Whitman W."/>
        </authorList>
    </citation>
    <scope>NUCLEOTIDE SEQUENCE [LARGE SCALE GENOMIC DNA]</scope>
    <source>
        <strain evidence="1 2">CECT 3259</strain>
    </source>
</reference>
<dbReference type="AlphaFoldDB" id="A0A7W8BEN9"/>
<comment type="caution">
    <text evidence="1">The sequence shown here is derived from an EMBL/GenBank/DDBJ whole genome shotgun (WGS) entry which is preliminary data.</text>
</comment>
<gene>
    <name evidence="1" type="ORF">FHS36_003497</name>
</gene>
<organism evidence="1 2">
    <name type="scientific">Streptomyces eurocidicus</name>
    <name type="common">Streptoverticillium eurocidicus</name>
    <dbReference type="NCBI Taxonomy" id="66423"/>
    <lineage>
        <taxon>Bacteria</taxon>
        <taxon>Bacillati</taxon>
        <taxon>Actinomycetota</taxon>
        <taxon>Actinomycetes</taxon>
        <taxon>Kitasatosporales</taxon>
        <taxon>Streptomycetaceae</taxon>
        <taxon>Streptomyces</taxon>
    </lineage>
</organism>
<accession>A0A7W8BEN9</accession>